<dbReference type="EMBL" id="AP027731">
    <property type="protein sequence ID" value="BDZ45503.1"/>
    <property type="molecule type" value="Genomic_DNA"/>
</dbReference>
<dbReference type="InterPro" id="IPR012340">
    <property type="entry name" value="NA-bd_OB-fold"/>
</dbReference>
<evidence type="ECO:0000313" key="4">
    <source>
        <dbReference type="Proteomes" id="UP001321498"/>
    </source>
</evidence>
<dbReference type="Pfam" id="PF12172">
    <property type="entry name" value="zf-ChsH2"/>
    <property type="match status" value="1"/>
</dbReference>
<proteinExistence type="predicted"/>
<feature type="domain" description="ChsH2 rubredoxin-like zinc ribbon" evidence="2">
    <location>
        <begin position="28"/>
        <end position="54"/>
    </location>
</feature>
<keyword evidence="4" id="KW-1185">Reference proteome</keyword>
<evidence type="ECO:0000313" key="3">
    <source>
        <dbReference type="EMBL" id="BDZ45503.1"/>
    </source>
</evidence>
<accession>A0ABM8GB95</accession>
<dbReference type="Proteomes" id="UP001321498">
    <property type="component" value="Chromosome"/>
</dbReference>
<gene>
    <name evidence="3" type="ORF">GCM10025866_14120</name>
</gene>
<dbReference type="SUPFAM" id="SSF50249">
    <property type="entry name" value="Nucleic acid-binding proteins"/>
    <property type="match status" value="1"/>
</dbReference>
<name>A0ABM8GB95_9MICO</name>
<evidence type="ECO:0008006" key="5">
    <source>
        <dbReference type="Google" id="ProtNLM"/>
    </source>
</evidence>
<dbReference type="InterPro" id="IPR002878">
    <property type="entry name" value="ChsH2_C"/>
</dbReference>
<dbReference type="Gene3D" id="6.10.30.10">
    <property type="match status" value="1"/>
</dbReference>
<dbReference type="PANTHER" id="PTHR34075">
    <property type="entry name" value="BLR3430 PROTEIN"/>
    <property type="match status" value="1"/>
</dbReference>
<evidence type="ECO:0000259" key="1">
    <source>
        <dbReference type="Pfam" id="PF01796"/>
    </source>
</evidence>
<dbReference type="InterPro" id="IPR052513">
    <property type="entry name" value="Thioester_dehydratase-like"/>
</dbReference>
<dbReference type="InterPro" id="IPR022002">
    <property type="entry name" value="ChsH2_Znr"/>
</dbReference>
<evidence type="ECO:0000259" key="2">
    <source>
        <dbReference type="Pfam" id="PF12172"/>
    </source>
</evidence>
<dbReference type="RefSeq" id="WP_286278808.1">
    <property type="nucleotide sequence ID" value="NZ_AP027731.1"/>
</dbReference>
<protein>
    <recommendedName>
        <fullName evidence="5">DNA-binding protein</fullName>
    </recommendedName>
</protein>
<dbReference type="Pfam" id="PF01796">
    <property type="entry name" value="OB_ChsH2_C"/>
    <property type="match status" value="1"/>
</dbReference>
<sequence length="137" mass="15567">MKHITRPLPTITADNEEFWKSTKEHAAKLQRCNVCGRFWYYPGPVCHHCGARDYTWTALSGKGTIYSYSVLERAKGNPYENDVPIAIVLVRLEEGPVIMSNLFDYEAADLAIDSPVRMTYEDVDDRVTLPVFLPARA</sequence>
<reference evidence="4" key="1">
    <citation type="journal article" date="2019" name="Int. J. Syst. Evol. Microbiol.">
        <title>The Global Catalogue of Microorganisms (GCM) 10K type strain sequencing project: providing services to taxonomists for standard genome sequencing and annotation.</title>
        <authorList>
            <consortium name="The Broad Institute Genomics Platform"/>
            <consortium name="The Broad Institute Genome Sequencing Center for Infectious Disease"/>
            <person name="Wu L."/>
            <person name="Ma J."/>
        </authorList>
    </citation>
    <scope>NUCLEOTIDE SEQUENCE [LARGE SCALE GENOMIC DNA]</scope>
    <source>
        <strain evidence="4">NBRC 108725</strain>
    </source>
</reference>
<organism evidence="3 4">
    <name type="scientific">Naasia aerilata</name>
    <dbReference type="NCBI Taxonomy" id="1162966"/>
    <lineage>
        <taxon>Bacteria</taxon>
        <taxon>Bacillati</taxon>
        <taxon>Actinomycetota</taxon>
        <taxon>Actinomycetes</taxon>
        <taxon>Micrococcales</taxon>
        <taxon>Microbacteriaceae</taxon>
        <taxon>Naasia</taxon>
    </lineage>
</organism>
<feature type="domain" description="ChsH2 C-terminal OB-fold" evidence="1">
    <location>
        <begin position="56"/>
        <end position="120"/>
    </location>
</feature>
<dbReference type="PANTHER" id="PTHR34075:SF5">
    <property type="entry name" value="BLR3430 PROTEIN"/>
    <property type="match status" value="1"/>
</dbReference>